<dbReference type="InterPro" id="IPR006644">
    <property type="entry name" value="Cadg"/>
</dbReference>
<dbReference type="GO" id="GO:0016020">
    <property type="term" value="C:membrane"/>
    <property type="evidence" value="ECO:0007669"/>
    <property type="project" value="InterPro"/>
</dbReference>
<evidence type="ECO:0000313" key="5">
    <source>
        <dbReference type="Proteomes" id="UP000662466"/>
    </source>
</evidence>
<sequence>MSVNLTISDIHALGKDQAFEILAQIARIEKKTFPANEAFAFGEDLWKKKPNTRVLYAVSTASGVPHRLVAYAVYVRQKGVALLHKVCVVEAFRRQGIGMQLMNYIRQRLQKEGCQCIQLWVDKAREPARLLYKRSGFEEREEIADYYAPGRTGIRMVLNLERGMDSLKGWQFSRRSFVRWLALGRDHPEEGWPTTSSHTRRPHGLAVNPSEPLLCVPRTDLKLRRAMALITLIVLALLVAVDASLVSNYPVNAQLPPVARVSRPFHFVFSPGTFGGTEAGTQYSLQSAPSWLHLDSSSRTLSGTPTSQDTGPNKFKLLANNGPDSVSMDVTLIVSAEDGPKPAKPLLPQLEAIGATSAPSTIFVHSGDSFVISFDHDTFSNTHPSTFYYGTSPENTPLPSWVRFDPSNLAFSGTTPNTGPQTFTFNLVASDVAGFSAATMSFEMTVSPHILSFNQSTQTLFLTRGKQFNTSHFRDILTLDGRQPGNGVLVSTEAHAPSWLTFDRNTISLSGTPPVNAMNENVTISVRDTYGDVTRMIVTLQYSQFFTDDIKGCNAVIGNDFVLVFNNLILKNDSVQLEVDLGQQLPWLRYNPDKKTLYGHVPSDLEPGSFPITLTAREGTAEDSEQFIIHAVRGDREDGSVAKSADSNNSSGAHGKKAGIIAVSVVIPIVFVMGLLSLFCCWRSKRRARAATQEEGQFPNEKDPRLAPSDLPPCRPYEAIKPDDPPIIYRSPSPSSKPPKLELGPLWSEKSLKDSTQAHDSDDKENAVSHSTIEWDFAPLTRDNPQEEKTAEDISSQKKRLSFQSIEKITKEKFGGLIAKVMELVVSDLLDMEWFEYHGKTLTPLCKAMRAALEILLPCSPGLHLLTVRAVEPESPTISESDSLEAFVHYRAKNRNSSNPMFSAQFTRRTSSGLRALERARSTASRADTMSSSVYNDGHRQSYLQDRPGSMAMSAMSASVYTEDNRNSTLLQSLGLESSVRPIVPLPKKQSQSSLAQNYSKIISPLPRFFSETSLNGTRRVESGNQVGASDDSQNVNEDGGQRRWYRGNPYLQGDFSTHRFSLRRSPSTSSVPVDSTVRRVSLVRFAGMENGADQSMNYDQRWRNRRSVSTGQHGDNVQRDVISSVRSDATFV</sequence>
<dbReference type="GO" id="GO:0005509">
    <property type="term" value="F:calcium ion binding"/>
    <property type="evidence" value="ECO:0007669"/>
    <property type="project" value="InterPro"/>
</dbReference>
<dbReference type="Gene3D" id="3.40.630.30">
    <property type="match status" value="1"/>
</dbReference>
<dbReference type="PROSITE" id="PS51186">
    <property type="entry name" value="GNAT"/>
    <property type="match status" value="1"/>
</dbReference>
<feature type="region of interest" description="Disordered" evidence="1">
    <location>
        <begin position="691"/>
        <end position="744"/>
    </location>
</feature>
<comment type="caution">
    <text evidence="4">The sequence shown here is derived from an EMBL/GenBank/DDBJ whole genome shotgun (WGS) entry which is preliminary data.</text>
</comment>
<gene>
    <name evidence="4" type="ORF">CNMCM6106_004413</name>
</gene>
<dbReference type="Pfam" id="PF00583">
    <property type="entry name" value="Acetyltransf_1"/>
    <property type="match status" value="1"/>
</dbReference>
<dbReference type="InterPro" id="IPR016181">
    <property type="entry name" value="Acyl_CoA_acyltransferase"/>
</dbReference>
<dbReference type="EMBL" id="JACBAF010002293">
    <property type="protein sequence ID" value="KAF7158091.1"/>
    <property type="molecule type" value="Genomic_DNA"/>
</dbReference>
<keyword evidence="2" id="KW-0472">Membrane</keyword>
<dbReference type="InterPro" id="IPR015919">
    <property type="entry name" value="Cadherin-like_sf"/>
</dbReference>
<feature type="region of interest" description="Disordered" evidence="1">
    <location>
        <begin position="921"/>
        <end position="942"/>
    </location>
</feature>
<dbReference type="GO" id="GO:0016747">
    <property type="term" value="F:acyltransferase activity, transferring groups other than amino-acyl groups"/>
    <property type="evidence" value="ECO:0007669"/>
    <property type="project" value="InterPro"/>
</dbReference>
<dbReference type="AlphaFoldDB" id="A0A8H6PQ79"/>
<dbReference type="CDD" id="cd04301">
    <property type="entry name" value="NAT_SF"/>
    <property type="match status" value="1"/>
</dbReference>
<evidence type="ECO:0000313" key="4">
    <source>
        <dbReference type="EMBL" id="KAF7158091.1"/>
    </source>
</evidence>
<dbReference type="Proteomes" id="UP000662466">
    <property type="component" value="Unassembled WGS sequence"/>
</dbReference>
<feature type="compositionally biased region" description="Polar residues" evidence="1">
    <location>
        <begin position="1021"/>
        <end position="1037"/>
    </location>
</feature>
<dbReference type="SUPFAM" id="SSF55729">
    <property type="entry name" value="Acyl-CoA N-acyltransferases (Nat)"/>
    <property type="match status" value="1"/>
</dbReference>
<keyword evidence="2" id="KW-0812">Transmembrane</keyword>
<dbReference type="InterPro" id="IPR000182">
    <property type="entry name" value="GNAT_dom"/>
</dbReference>
<reference evidence="4" key="1">
    <citation type="submission" date="2020-06" db="EMBL/GenBank/DDBJ databases">
        <title>Draft genome sequences of strains closely related to Aspergillus parafelis and Aspergillus hiratsukae.</title>
        <authorList>
            <person name="Dos Santos R.A.C."/>
            <person name="Rivero-Menendez O."/>
            <person name="Steenwyk J.L."/>
            <person name="Mead M.E."/>
            <person name="Goldman G.H."/>
            <person name="Alastruey-Izquierdo A."/>
            <person name="Rokas A."/>
        </authorList>
    </citation>
    <scope>NUCLEOTIDE SEQUENCE</scope>
    <source>
        <strain evidence="4">CNM-CM6106</strain>
    </source>
</reference>
<dbReference type="Gene3D" id="2.60.40.10">
    <property type="entry name" value="Immunoglobulins"/>
    <property type="match status" value="4"/>
</dbReference>
<name>A0A8H6PQ79_9EURO</name>
<organism evidence="4 5">
    <name type="scientific">Aspergillus hiratsukae</name>
    <dbReference type="NCBI Taxonomy" id="1194566"/>
    <lineage>
        <taxon>Eukaryota</taxon>
        <taxon>Fungi</taxon>
        <taxon>Dikarya</taxon>
        <taxon>Ascomycota</taxon>
        <taxon>Pezizomycotina</taxon>
        <taxon>Eurotiomycetes</taxon>
        <taxon>Eurotiomycetidae</taxon>
        <taxon>Eurotiales</taxon>
        <taxon>Aspergillaceae</taxon>
        <taxon>Aspergillus</taxon>
        <taxon>Aspergillus subgen. Fumigati</taxon>
    </lineage>
</organism>
<feature type="compositionally biased region" description="Polar residues" evidence="1">
    <location>
        <begin position="922"/>
        <end position="935"/>
    </location>
</feature>
<dbReference type="Pfam" id="PF05345">
    <property type="entry name" value="He_PIG"/>
    <property type="match status" value="3"/>
</dbReference>
<feature type="domain" description="N-acetyltransferase" evidence="3">
    <location>
        <begin position="5"/>
        <end position="161"/>
    </location>
</feature>
<proteinExistence type="predicted"/>
<dbReference type="PANTHER" id="PTHR47542:SF2">
    <property type="entry name" value="ACYL-COA N-ACYLTRANSFERASES (NAT) SUPERFAMILY PROTEIN"/>
    <property type="match status" value="1"/>
</dbReference>
<evidence type="ECO:0000256" key="2">
    <source>
        <dbReference type="SAM" id="Phobius"/>
    </source>
</evidence>
<feature type="transmembrane region" description="Helical" evidence="2">
    <location>
        <begin position="658"/>
        <end position="682"/>
    </location>
</feature>
<dbReference type="PANTHER" id="PTHR47542">
    <property type="entry name" value="ACYL-COA N-ACYLTRANSFERASES (NAT) SUPERFAMILY PROTEIN"/>
    <property type="match status" value="1"/>
</dbReference>
<evidence type="ECO:0000256" key="1">
    <source>
        <dbReference type="SAM" id="MobiDB-lite"/>
    </source>
</evidence>
<dbReference type="InterPro" id="IPR013783">
    <property type="entry name" value="Ig-like_fold"/>
</dbReference>
<keyword evidence="2" id="KW-1133">Transmembrane helix</keyword>
<protein>
    <recommendedName>
        <fullName evidence="3">N-acetyltransferase domain-containing protein</fullName>
    </recommendedName>
</protein>
<dbReference type="SMART" id="SM00736">
    <property type="entry name" value="CADG"/>
    <property type="match status" value="2"/>
</dbReference>
<evidence type="ECO:0000259" key="3">
    <source>
        <dbReference type="PROSITE" id="PS51186"/>
    </source>
</evidence>
<dbReference type="SUPFAM" id="SSF49313">
    <property type="entry name" value="Cadherin-like"/>
    <property type="match status" value="4"/>
</dbReference>
<feature type="region of interest" description="Disordered" evidence="1">
    <location>
        <begin position="1021"/>
        <end position="1046"/>
    </location>
</feature>
<accession>A0A8H6PQ79</accession>